<dbReference type="SMART" id="SM00832">
    <property type="entry name" value="C8"/>
    <property type="match status" value="3"/>
</dbReference>
<dbReference type="GO" id="GO:0005615">
    <property type="term" value="C:extracellular space"/>
    <property type="evidence" value="ECO:0007669"/>
    <property type="project" value="TreeGrafter"/>
</dbReference>
<sequence length="2115" mass="233874">MKGTTAGTQLPTKDMESQKAAESICELHLLNRTARNEFTVVPQKGDLLAAETTTVSSDVHDEFSQAQNSSRASCSQYCLNGAVCTKTGVCDCETFQAQGKRCQIISNTGKDRGGICKSWGQYHFETFDGIYYYFPGNCSYIFVKDCSNPEPQYTVWINNSPHCAGSVYSCLRSISLFFSNQDEIHISGHEVRKGRIRLSLPQTIGNIFIEKLANYILVKTTFGFSLAWDGNSGIYIKLTEEHKGKTCGLCGNYNNNTSDDLILQSSDYKEDIAKFANSWAVQIPDDATCAAITSSFPSPCNIDTESYESIYVKCQILLQFPFLSCHQSIDPYPYISSCMNDLCRKDDDETYCRAVTEYTRSCSHAGYPIRDWRDDFPACTDNCEDTFLHRDCISCCPPTCTFEKDCLGSNLHCLDGCYCPDGLIMNNGTCISASDCPCVYHGTAFPVGSTIEQECTECSIVGESHFTTFDGRHYTFLGSCQYILVKGTGKDKFVLTLQKSPCGQSIDYDCIQSLTLIFEDDISKQVTLIRGGEIQYGSFSQGFTLNGYVEVQNLSSLFVQLKTKFGLKIQFAKDGKRIYIQLRAEWKSRTMGLCGTYNGNLRDDFLSPSGMIEGTPQLHANAWKISAACHMPVNIPVVDPCNINQQNVAYASQCDLINQELFAPCHIYISPDLYYQLCRFDACKCGRSCLCNAFAHYAYICSKHGITIDFRSHVSYCALVCRSGMLYHPCSSFCEHSCSSLSLLDDCDNDCAEGCNCPEGKYFEESINFCVPIQCLNGTMKCNEAAAVPAVHSCPDGKIYYDCQSHVLGLPSAGINCELTCTNIAMNFTCISSPPCLNGCICPPGMADHKGKCYVPDSCPCLWKDWEYMSVYGDRHYYTFDGLEYDYVSDCQIYLIKSVDSSNLSLIVQNKKCFDNDIVCSKDMLLTIGDSEMFFSESLDIEGMLRRHGEKSKYQVWKAGYYVAIHFPEEEFTVLWDRKTTMHIKVGARWKGKLAGLCGNFDKFTSNDLTTSNNMEVKNAQIFGESWAIGQIDVTSFVKNCHSDTCNCNLGGDCECLCTSIAAYAHKCCQQGAVIHWRSPSLCPYDCDYYNQELGKGPYILASYGQNDTVIGINVSSKKIFPLSRNNLQEKVYYNFMLTPGLYKDKILCEYLLLIQSSSLISLECAERPNYFLYVHNDNSIFLAQWDASLSFRRRTTFIHHQGLWISSYNTFELHSKRAVKISKFDGTEEFKSLSSFSIEELHAAIPYRRMCEWRYEPCTSPCVKTCNDPEGTACKFLPPVEGCLPFCPKAMILDEVTLKCVYAEDCKCPLFIIHSFMGGGKTFSPTGIAVKPTESSFGTKPVRTNPTMLSSQITNISETFSQMPITLIIEETEPTYVNLYTKITTEPATAKDAYSTMVSHSIMHLPDLSPSSELFSEDSYNTTTPPMLFRSLSTTFPTTYEAPMVTVKTISYNKTYNFSSSSNPALTAIPSVTAFPLITKSTTLLEVAVPSSVVARTLPTSTILTDLPLTQIFSVTSGISYYLSTFTTTMPPIPESTSRFTSFASNPLHSISDSVTIQPDWKLINKTLTPTSVSSQKAPLTPSEHIAYLTTQHLSETTSVVTQSPFPIKSSFSLQITHTMSTLMPPPITSQRPKGTGEVTLISKSFHLRPSTVSLPAVLQTTKSSETSSVSAESKHVLHADSSPIPTDFITLSEFADTRVPSSIPIKIPQDEAQTTYEPFGSYPESEIASTVKNVDTFTTSSSESSFKMLTIRASTPQISDTASHSGNLSAVPITSVVASTSTDIKMPAISLNDDLSSTNSTLITNLSTIHTMSSVSLTTFDESAISLGTRRPSLTSSMDRRTLSSLTDVQSAEPAIESALTLGKLWNVTSTAQDIIKKYSTSLSENLLVSSAGTIAPHKIAEVTEFSPIHFDFHTTTTSNPVPAVSQASIYVPNVSVFTPKPCKDCLQTMPLEMDKVSEWVKTEITQASKFQNITSTLYALKSNKTSEENITMYARTEKPSLLPVQSAVSSSQSNTTSVKPVSSSKVTDITFDWSRIPSTKPYYSVNKPEEVSIISSQNFTITDSSQVTAKLVEIQPTEAEVEMMTTKSDEHTAFGTIIHTLVSVASSECMAC</sequence>
<name>V8NTH5_OPHHA</name>
<comment type="caution">
    <text evidence="6">The sequence shown here is derived from an EMBL/GenBank/DDBJ whole genome shotgun (WGS) entry which is preliminary data.</text>
</comment>
<protein>
    <submittedName>
        <fullName evidence="6">SCO-spondin</fullName>
    </submittedName>
</protein>
<dbReference type="SMART" id="SM00216">
    <property type="entry name" value="VWD"/>
    <property type="match status" value="3"/>
</dbReference>
<dbReference type="InterPro" id="IPR001846">
    <property type="entry name" value="VWF_type-D"/>
</dbReference>
<dbReference type="PANTHER" id="PTHR11339">
    <property type="entry name" value="EXTRACELLULAR MATRIX GLYCOPROTEIN RELATED"/>
    <property type="match status" value="1"/>
</dbReference>
<feature type="non-terminal residue" evidence="6">
    <location>
        <position position="1"/>
    </location>
</feature>
<reference evidence="6 7" key="1">
    <citation type="journal article" date="2013" name="Proc. Natl. Acad. Sci. U.S.A.">
        <title>The king cobra genome reveals dynamic gene evolution and adaptation in the snake venom system.</title>
        <authorList>
            <person name="Vonk F.J."/>
            <person name="Casewell N.R."/>
            <person name="Henkel C.V."/>
            <person name="Heimberg A.M."/>
            <person name="Jansen H.J."/>
            <person name="McCleary R.J."/>
            <person name="Kerkkamp H.M."/>
            <person name="Vos R.A."/>
            <person name="Guerreiro I."/>
            <person name="Calvete J.J."/>
            <person name="Wuster W."/>
            <person name="Woods A.E."/>
            <person name="Logan J.M."/>
            <person name="Harrison R.A."/>
            <person name="Castoe T.A."/>
            <person name="de Koning A.P."/>
            <person name="Pollock D.D."/>
            <person name="Yandell M."/>
            <person name="Calderon D."/>
            <person name="Renjifo C."/>
            <person name="Currier R.B."/>
            <person name="Salgado D."/>
            <person name="Pla D."/>
            <person name="Sanz L."/>
            <person name="Hyder A.S."/>
            <person name="Ribeiro J.M."/>
            <person name="Arntzen J.W."/>
            <person name="van den Thillart G.E."/>
            <person name="Boetzer M."/>
            <person name="Pirovano W."/>
            <person name="Dirks R.P."/>
            <person name="Spaink H.P."/>
            <person name="Duboule D."/>
            <person name="McGlinn E."/>
            <person name="Kini R.M."/>
            <person name="Richardson M.K."/>
        </authorList>
    </citation>
    <scope>NUCLEOTIDE SEQUENCE</scope>
    <source>
        <tissue evidence="6">Blood</tissue>
    </source>
</reference>
<dbReference type="InterPro" id="IPR058754">
    <property type="entry name" value="OTOGL-like_N"/>
</dbReference>
<dbReference type="SUPFAM" id="SSF57567">
    <property type="entry name" value="Serine protease inhibitors"/>
    <property type="match status" value="3"/>
</dbReference>
<dbReference type="InterPro" id="IPR058753">
    <property type="entry name" value="TIL_OTOGL_Mucin"/>
</dbReference>
<feature type="domain" description="EGF-like" evidence="4">
    <location>
        <begin position="70"/>
        <end position="103"/>
    </location>
</feature>
<keyword evidence="2" id="KW-0325">Glycoprotein</keyword>
<keyword evidence="1 3" id="KW-1015">Disulfide bond</keyword>
<dbReference type="GO" id="GO:0046556">
    <property type="term" value="F:alpha-L-arabinofuranosidase activity"/>
    <property type="evidence" value="ECO:0007669"/>
    <property type="project" value="InterPro"/>
</dbReference>
<feature type="disulfide bond" evidence="3">
    <location>
        <begin position="74"/>
        <end position="84"/>
    </location>
</feature>
<dbReference type="GO" id="GO:0046373">
    <property type="term" value="P:L-arabinose metabolic process"/>
    <property type="evidence" value="ECO:0007669"/>
    <property type="project" value="InterPro"/>
</dbReference>
<dbReference type="Pfam" id="PF25961">
    <property type="entry name" value="OTOGL_N"/>
    <property type="match status" value="1"/>
</dbReference>
<dbReference type="SUPFAM" id="SSF110221">
    <property type="entry name" value="AbfB domain"/>
    <property type="match status" value="1"/>
</dbReference>
<dbReference type="InterPro" id="IPR000742">
    <property type="entry name" value="EGF"/>
</dbReference>
<evidence type="ECO:0000259" key="4">
    <source>
        <dbReference type="PROSITE" id="PS50026"/>
    </source>
</evidence>
<feature type="domain" description="VWFD" evidence="5">
    <location>
        <begin position="456"/>
        <end position="630"/>
    </location>
</feature>
<dbReference type="Proteomes" id="UP000018936">
    <property type="component" value="Unassembled WGS sequence"/>
</dbReference>
<dbReference type="PROSITE" id="PS50026">
    <property type="entry name" value="EGF_3"/>
    <property type="match status" value="1"/>
</dbReference>
<dbReference type="InterPro" id="IPR050780">
    <property type="entry name" value="Mucin_vWF_Thrombospondin_sf"/>
</dbReference>
<comment type="caution">
    <text evidence="3">Lacks conserved residue(s) required for the propagation of feature annotation.</text>
</comment>
<dbReference type="Pfam" id="PF00094">
    <property type="entry name" value="VWD"/>
    <property type="match status" value="3"/>
</dbReference>
<dbReference type="CDD" id="cd19941">
    <property type="entry name" value="TIL"/>
    <property type="match status" value="4"/>
</dbReference>
<dbReference type="InterPro" id="IPR036195">
    <property type="entry name" value="AbfB_ABD_sf"/>
</dbReference>
<dbReference type="InterPro" id="IPR014853">
    <property type="entry name" value="VWF/SSPO/ZAN-like_Cys-rich_dom"/>
</dbReference>
<dbReference type="Pfam" id="PF08742">
    <property type="entry name" value="C8"/>
    <property type="match status" value="3"/>
</dbReference>
<organism evidence="6 7">
    <name type="scientific">Ophiophagus hannah</name>
    <name type="common">King cobra</name>
    <name type="synonym">Naja hannah</name>
    <dbReference type="NCBI Taxonomy" id="8665"/>
    <lineage>
        <taxon>Eukaryota</taxon>
        <taxon>Metazoa</taxon>
        <taxon>Chordata</taxon>
        <taxon>Craniata</taxon>
        <taxon>Vertebrata</taxon>
        <taxon>Euteleostomi</taxon>
        <taxon>Lepidosauria</taxon>
        <taxon>Squamata</taxon>
        <taxon>Bifurcata</taxon>
        <taxon>Unidentata</taxon>
        <taxon>Episquamata</taxon>
        <taxon>Toxicofera</taxon>
        <taxon>Serpentes</taxon>
        <taxon>Colubroidea</taxon>
        <taxon>Elapidae</taxon>
        <taxon>Elapinae</taxon>
        <taxon>Ophiophagus</taxon>
    </lineage>
</organism>
<dbReference type="Pfam" id="PF01826">
    <property type="entry name" value="TIL"/>
    <property type="match status" value="1"/>
</dbReference>
<feature type="domain" description="VWFD" evidence="5">
    <location>
        <begin position="114"/>
        <end position="290"/>
    </location>
</feature>
<gene>
    <name evidence="6" type="primary">Sspo</name>
    <name evidence="6" type="ORF">L345_08663</name>
</gene>
<keyword evidence="3" id="KW-0245">EGF-like domain</keyword>
<dbReference type="GO" id="GO:0031012">
    <property type="term" value="C:extracellular matrix"/>
    <property type="evidence" value="ECO:0007669"/>
    <property type="project" value="TreeGrafter"/>
</dbReference>
<proteinExistence type="predicted"/>
<dbReference type="Gene3D" id="2.10.25.10">
    <property type="entry name" value="Laminin"/>
    <property type="match status" value="3"/>
</dbReference>
<dbReference type="PROSITE" id="PS51233">
    <property type="entry name" value="VWFD"/>
    <property type="match status" value="3"/>
</dbReference>
<dbReference type="Gene3D" id="2.80.10.50">
    <property type="match status" value="1"/>
</dbReference>
<evidence type="ECO:0000256" key="2">
    <source>
        <dbReference type="ARBA" id="ARBA00023180"/>
    </source>
</evidence>
<evidence type="ECO:0000259" key="5">
    <source>
        <dbReference type="PROSITE" id="PS51233"/>
    </source>
</evidence>
<dbReference type="EMBL" id="AZIM01001850">
    <property type="protein sequence ID" value="ETE65564.1"/>
    <property type="molecule type" value="Genomic_DNA"/>
</dbReference>
<keyword evidence="7" id="KW-1185">Reference proteome</keyword>
<dbReference type="InterPro" id="IPR036084">
    <property type="entry name" value="Ser_inhib-like_sf"/>
</dbReference>
<accession>V8NTH5</accession>
<dbReference type="Pfam" id="PF25962">
    <property type="entry name" value="TIL_OTOGL_Mucin"/>
    <property type="match status" value="1"/>
</dbReference>
<evidence type="ECO:0000256" key="1">
    <source>
        <dbReference type="ARBA" id="ARBA00023157"/>
    </source>
</evidence>
<evidence type="ECO:0000313" key="6">
    <source>
        <dbReference type="EMBL" id="ETE65564.1"/>
    </source>
</evidence>
<dbReference type="InterPro" id="IPR002919">
    <property type="entry name" value="TIL_dom"/>
</dbReference>
<dbReference type="PANTHER" id="PTHR11339:SF225">
    <property type="entry name" value="OTOGELIN-LIKE PROTEIN"/>
    <property type="match status" value="1"/>
</dbReference>
<feature type="domain" description="VWFD" evidence="5">
    <location>
        <begin position="867"/>
        <end position="1042"/>
    </location>
</feature>
<evidence type="ECO:0000256" key="3">
    <source>
        <dbReference type="PROSITE-ProRule" id="PRU00076"/>
    </source>
</evidence>
<dbReference type="OrthoDB" id="8921018at2759"/>
<evidence type="ECO:0000313" key="7">
    <source>
        <dbReference type="Proteomes" id="UP000018936"/>
    </source>
</evidence>